<keyword evidence="1" id="KW-0472">Membrane</keyword>
<dbReference type="RefSeq" id="WP_038083696.1">
    <property type="nucleotide sequence ID" value="NZ_JHEG04000001.1"/>
</dbReference>
<name>A0A0C1R7X0_9CYAN</name>
<reference evidence="3" key="1">
    <citation type="journal article" date="2015" name="Genome Announc.">
        <title>Draft Genome Sequence of Tolypothrix boutellei Strain VB521301.</title>
        <authorList>
            <person name="Chandrababunaidu M.M."/>
            <person name="Singh D."/>
            <person name="Sen D."/>
            <person name="Bhan S."/>
            <person name="Das S."/>
            <person name="Gupta A."/>
            <person name="Adhikary S.P."/>
            <person name="Tripathy S."/>
        </authorList>
    </citation>
    <scope>NUCLEOTIDE SEQUENCE</scope>
    <source>
        <strain evidence="3">VB521301</strain>
    </source>
</reference>
<gene>
    <name evidence="3" type="ORF">DA73_0213210</name>
    <name evidence="2" type="ORF">DA73_0400004305</name>
</gene>
<proteinExistence type="predicted"/>
<protein>
    <submittedName>
        <fullName evidence="2">DUF4175 domain-containing protein</fullName>
    </submittedName>
</protein>
<keyword evidence="4" id="KW-1185">Reference proteome</keyword>
<dbReference type="EMBL" id="JHEG02000040">
    <property type="protein sequence ID" value="KIE11788.1"/>
    <property type="molecule type" value="Genomic_DNA"/>
</dbReference>
<accession>A0A0C1R7X0</accession>
<evidence type="ECO:0000313" key="4">
    <source>
        <dbReference type="Proteomes" id="UP000029738"/>
    </source>
</evidence>
<organism evidence="3">
    <name type="scientific">Tolypothrix bouteillei VB521301</name>
    <dbReference type="NCBI Taxonomy" id="1479485"/>
    <lineage>
        <taxon>Bacteria</taxon>
        <taxon>Bacillati</taxon>
        <taxon>Cyanobacteriota</taxon>
        <taxon>Cyanophyceae</taxon>
        <taxon>Nostocales</taxon>
        <taxon>Tolypothrichaceae</taxon>
        <taxon>Tolypothrix</taxon>
    </lineage>
</organism>
<reference evidence="2" key="2">
    <citation type="submission" date="2019-11" db="EMBL/GenBank/DDBJ databases">
        <title>Improved Assembly of Tolypothrix boutellei genome.</title>
        <authorList>
            <person name="Sarangi A.N."/>
            <person name="Mukherjee M."/>
            <person name="Ghosh S."/>
            <person name="Singh D."/>
            <person name="Das A."/>
            <person name="Kant S."/>
            <person name="Prusty A."/>
            <person name="Tripathy S."/>
        </authorList>
    </citation>
    <scope>NUCLEOTIDE SEQUENCE</scope>
    <source>
        <strain evidence="2">VB521301</strain>
    </source>
</reference>
<feature type="transmembrane region" description="Helical" evidence="1">
    <location>
        <begin position="9"/>
        <end position="27"/>
    </location>
</feature>
<dbReference type="Proteomes" id="UP000029738">
    <property type="component" value="Unassembled WGS sequence"/>
</dbReference>
<dbReference type="AlphaFoldDB" id="A0A0C1R7X0"/>
<evidence type="ECO:0000313" key="3">
    <source>
        <dbReference type="EMBL" id="KIE11788.1"/>
    </source>
</evidence>
<feature type="transmembrane region" description="Helical" evidence="1">
    <location>
        <begin position="66"/>
        <end position="94"/>
    </location>
</feature>
<evidence type="ECO:0000313" key="2">
    <source>
        <dbReference type="EMBL" id="KAF3884766.1"/>
    </source>
</evidence>
<keyword evidence="1" id="KW-1133">Transmembrane helix</keyword>
<keyword evidence="1" id="KW-0812">Transmembrane</keyword>
<dbReference type="EMBL" id="JHEG04000001">
    <property type="protein sequence ID" value="KAF3884766.1"/>
    <property type="molecule type" value="Genomic_DNA"/>
</dbReference>
<feature type="transmembrane region" description="Helical" evidence="1">
    <location>
        <begin position="33"/>
        <end position="54"/>
    </location>
</feature>
<sequence length="142" mass="15894">MNNELLHKIPWLPLVFLWLAYAWLGWYLSAHDIAWLVGAFVAALVLAIAWRTIAWLERLIRFGSRALTVVLFLGASIALIATWSIFVTFIVLPLTTTLLAEMEFRFAGFGKRDTFLVLSAIAGCGLVIGEVIDLLIIPSSRY</sequence>
<feature type="transmembrane region" description="Helical" evidence="1">
    <location>
        <begin position="114"/>
        <end position="137"/>
    </location>
</feature>
<dbReference type="OrthoDB" id="517819at2"/>
<evidence type="ECO:0000256" key="1">
    <source>
        <dbReference type="SAM" id="Phobius"/>
    </source>
</evidence>
<comment type="caution">
    <text evidence="3">The sequence shown here is derived from an EMBL/GenBank/DDBJ whole genome shotgun (WGS) entry which is preliminary data.</text>
</comment>